<gene>
    <name evidence="2" type="ORF">PENTCL1PPCAC_19979</name>
</gene>
<keyword evidence="3" id="KW-1185">Reference proteome</keyword>
<evidence type="ECO:0000256" key="1">
    <source>
        <dbReference type="SAM" id="MobiDB-lite"/>
    </source>
</evidence>
<protein>
    <submittedName>
        <fullName evidence="2">Uncharacterized protein</fullName>
    </submittedName>
</protein>
<dbReference type="Proteomes" id="UP001432027">
    <property type="component" value="Unassembled WGS sequence"/>
</dbReference>
<reference evidence="2" key="1">
    <citation type="submission" date="2023-10" db="EMBL/GenBank/DDBJ databases">
        <title>Genome assembly of Pristionchus species.</title>
        <authorList>
            <person name="Yoshida K."/>
            <person name="Sommer R.J."/>
        </authorList>
    </citation>
    <scope>NUCLEOTIDE SEQUENCE</scope>
    <source>
        <strain evidence="2">RS0144</strain>
    </source>
</reference>
<comment type="caution">
    <text evidence="2">The sequence shown here is derived from an EMBL/GenBank/DDBJ whole genome shotgun (WGS) entry which is preliminary data.</text>
</comment>
<organism evidence="2 3">
    <name type="scientific">Pristionchus entomophagus</name>
    <dbReference type="NCBI Taxonomy" id="358040"/>
    <lineage>
        <taxon>Eukaryota</taxon>
        <taxon>Metazoa</taxon>
        <taxon>Ecdysozoa</taxon>
        <taxon>Nematoda</taxon>
        <taxon>Chromadorea</taxon>
        <taxon>Rhabditida</taxon>
        <taxon>Rhabditina</taxon>
        <taxon>Diplogasteromorpha</taxon>
        <taxon>Diplogasteroidea</taxon>
        <taxon>Neodiplogasteridae</taxon>
        <taxon>Pristionchus</taxon>
    </lineage>
</organism>
<evidence type="ECO:0000313" key="3">
    <source>
        <dbReference type="Proteomes" id="UP001432027"/>
    </source>
</evidence>
<evidence type="ECO:0000313" key="2">
    <source>
        <dbReference type="EMBL" id="GMS97804.1"/>
    </source>
</evidence>
<feature type="region of interest" description="Disordered" evidence="1">
    <location>
        <begin position="1"/>
        <end position="25"/>
    </location>
</feature>
<accession>A0AAV5TU91</accession>
<dbReference type="EMBL" id="BTSX01000004">
    <property type="protein sequence ID" value="GMS97804.1"/>
    <property type="molecule type" value="Genomic_DNA"/>
</dbReference>
<feature type="non-terminal residue" evidence="2">
    <location>
        <position position="1"/>
    </location>
</feature>
<feature type="region of interest" description="Disordered" evidence="1">
    <location>
        <begin position="541"/>
        <end position="560"/>
    </location>
</feature>
<sequence>QLSRRGKDGEGGKGEGGGGLREGESGGSVRVVDLFDRVDVGGSTDVQAEVVLSGRADDGLSRASHRVLQARVHNVLLGRTVDAVLEGLVGRDVHLQVEGLGNGVLDRLEQMLVGVTLVLEGETTVRDVVQVLEPLEEGDSHTTRVDVHVRDDEAVSTREKDLVGSGGDGTVGGLGDHLSLDASGVALVDRLFASRGDENVALLEHEVGEGREVLGSGESLDGSLLVLPVLELLGVDAVGVEQSAVPLLHSHALGSGSVKVSHGVESDVSESLDDEGLAGEAGRESDVLHIVGVVHEHLQSLPHSSSGGGGAPVDASRHYRLARDAGGGVLLLVADGLGVRVGDPGHLPLSGSHVRGGHVDAGAEEALLREFDGDATGDLLDLVLRVLLGVDLHSSLGSSEGHVHNRALVGHQGGQGLHLILADVHRVADASLGGGTVLGVLRSPGLDDLELAIVTADGERDVEDLVHWLDGGENALDEVLLLGRGHGVRLELLDELGSEHLASLVEEVVNHLEERGVELLLHGLLGVDDLGVGIERGRREGARVGGEARHSGASERRQHG</sequence>
<name>A0AAV5TU91_9BILA</name>
<proteinExistence type="predicted"/>
<dbReference type="AlphaFoldDB" id="A0AAV5TU91"/>
<feature type="compositionally biased region" description="Basic and acidic residues" evidence="1">
    <location>
        <begin position="1"/>
        <end position="13"/>
    </location>
</feature>